<evidence type="ECO:0000313" key="1">
    <source>
        <dbReference type="EMBL" id="CAD9122055.1"/>
    </source>
</evidence>
<sequence length="107" mass="11901">MQALDAARAKVADKNGTAPRMVRDPVYGYLLPRDSIVNITRPLRMVDESGEEVVVAPPAVGFGVDHQFVAREAEKAVEEGTRVHYRRTVEVLQATRQGRIMRTLDLA</sequence>
<dbReference type="AlphaFoldDB" id="A0A7S1M7N5"/>
<accession>A0A7S1M7N5</accession>
<dbReference type="EMBL" id="HBGF01027001">
    <property type="protein sequence ID" value="CAD9122055.1"/>
    <property type="molecule type" value="Transcribed_RNA"/>
</dbReference>
<gene>
    <name evidence="1" type="ORF">NDES1114_LOCUS17890</name>
</gene>
<reference evidence="1" key="1">
    <citation type="submission" date="2021-01" db="EMBL/GenBank/DDBJ databases">
        <authorList>
            <person name="Corre E."/>
            <person name="Pelletier E."/>
            <person name="Niang G."/>
            <person name="Scheremetjew M."/>
            <person name="Finn R."/>
            <person name="Kale V."/>
            <person name="Holt S."/>
            <person name="Cochrane G."/>
            <person name="Meng A."/>
            <person name="Brown T."/>
            <person name="Cohen L."/>
        </authorList>
    </citation>
    <scope>NUCLEOTIDE SEQUENCE</scope>
    <source>
        <strain evidence="1">CCAP 1951/1</strain>
    </source>
</reference>
<protein>
    <submittedName>
        <fullName evidence="1">Uncharacterized protein</fullName>
    </submittedName>
</protein>
<proteinExistence type="predicted"/>
<name>A0A7S1M7N5_NEODS</name>
<organism evidence="1">
    <name type="scientific">Neobodo designis</name>
    <name type="common">Flagellated protozoan</name>
    <name type="synonym">Bodo designis</name>
    <dbReference type="NCBI Taxonomy" id="312471"/>
    <lineage>
        <taxon>Eukaryota</taxon>
        <taxon>Discoba</taxon>
        <taxon>Euglenozoa</taxon>
        <taxon>Kinetoplastea</taxon>
        <taxon>Metakinetoplastina</taxon>
        <taxon>Neobodonida</taxon>
        <taxon>Neobodo</taxon>
    </lineage>
</organism>